<keyword evidence="1" id="KW-0614">Plasmid</keyword>
<evidence type="ECO:0000313" key="2">
    <source>
        <dbReference type="Proteomes" id="UP000663505"/>
    </source>
</evidence>
<accession>A0A9X7Z8Y4</accession>
<dbReference type="KEGG" id="afx:JZ786_24510"/>
<reference evidence="1 2" key="1">
    <citation type="submission" date="2021-02" db="EMBL/GenBank/DDBJ databases">
        <title>Alicyclobacillus curvatus sp. nov. and Alicyclobacillus mengziensis sp. nov., two acidophilic bacteria isolated from acid mine drainage.</title>
        <authorList>
            <person name="Huang Y."/>
        </authorList>
    </citation>
    <scope>NUCLEOTIDE SEQUENCE [LARGE SCALE GENOMIC DNA]</scope>
    <source>
        <strain evidence="1 2">S30H14</strain>
        <plasmid evidence="1 2">unnamed</plasmid>
    </source>
</reference>
<dbReference type="RefSeq" id="WP_206659433.1">
    <property type="nucleotide sequence ID" value="NZ_CP071183.1"/>
</dbReference>
<geneLocation type="plasmid" evidence="1 2">
    <name>unnamed</name>
</geneLocation>
<sequence>MPNRHLILTDQASTMLDDYKEKYPKRSYGDITSEAIVQYVLAEDRDYADKLIERRVNDLLRKEFNRMVAVIRTVGIDTQMILLDTLTRIQRDRPTMSIADIYNGLRKDAISRIDNRGAFKDFVERPPLSE</sequence>
<proteinExistence type="predicted"/>
<organism evidence="1 2">
    <name type="scientific">Alicyclobacillus mengziensis</name>
    <dbReference type="NCBI Taxonomy" id="2931921"/>
    <lineage>
        <taxon>Bacteria</taxon>
        <taxon>Bacillati</taxon>
        <taxon>Bacillota</taxon>
        <taxon>Bacilli</taxon>
        <taxon>Bacillales</taxon>
        <taxon>Alicyclobacillaceae</taxon>
        <taxon>Alicyclobacillus</taxon>
    </lineage>
</organism>
<dbReference type="AlphaFoldDB" id="A0A9X7Z8Y4"/>
<protein>
    <submittedName>
        <fullName evidence="1">Uncharacterized protein</fullName>
    </submittedName>
</protein>
<evidence type="ECO:0000313" key="1">
    <source>
        <dbReference type="EMBL" id="QSO50132.1"/>
    </source>
</evidence>
<keyword evidence="2" id="KW-1185">Reference proteome</keyword>
<dbReference type="Proteomes" id="UP000663505">
    <property type="component" value="Plasmid unnamed"/>
</dbReference>
<dbReference type="EMBL" id="CP071183">
    <property type="protein sequence ID" value="QSO50132.1"/>
    <property type="molecule type" value="Genomic_DNA"/>
</dbReference>
<name>A0A9X7Z8Y4_9BACL</name>
<gene>
    <name evidence="1" type="ORF">JZ786_24510</name>
</gene>